<dbReference type="InterPro" id="IPR025558">
    <property type="entry name" value="DUF4283"/>
</dbReference>
<name>A0A7J6W8F6_THATH</name>
<dbReference type="Pfam" id="PF14111">
    <property type="entry name" value="DUF4283"/>
    <property type="match status" value="1"/>
</dbReference>
<feature type="domain" description="DUF4283" evidence="1">
    <location>
        <begin position="48"/>
        <end position="131"/>
    </location>
</feature>
<comment type="caution">
    <text evidence="3">The sequence shown here is derived from an EMBL/GenBank/DDBJ whole genome shotgun (WGS) entry which is preliminary data.</text>
</comment>
<accession>A0A7J6W8F6</accession>
<dbReference type="Pfam" id="PF14392">
    <property type="entry name" value="zf-CCHC_4"/>
    <property type="match status" value="1"/>
</dbReference>
<dbReference type="InterPro" id="IPR040256">
    <property type="entry name" value="At4g02000-like"/>
</dbReference>
<evidence type="ECO:0000313" key="4">
    <source>
        <dbReference type="Proteomes" id="UP000554482"/>
    </source>
</evidence>
<dbReference type="OrthoDB" id="1938170at2759"/>
<evidence type="ECO:0000259" key="2">
    <source>
        <dbReference type="Pfam" id="PF14392"/>
    </source>
</evidence>
<dbReference type="AlphaFoldDB" id="A0A7J6W8F6"/>
<evidence type="ECO:0000259" key="1">
    <source>
        <dbReference type="Pfam" id="PF14111"/>
    </source>
</evidence>
<organism evidence="3 4">
    <name type="scientific">Thalictrum thalictroides</name>
    <name type="common">Rue-anemone</name>
    <name type="synonym">Anemone thalictroides</name>
    <dbReference type="NCBI Taxonomy" id="46969"/>
    <lineage>
        <taxon>Eukaryota</taxon>
        <taxon>Viridiplantae</taxon>
        <taxon>Streptophyta</taxon>
        <taxon>Embryophyta</taxon>
        <taxon>Tracheophyta</taxon>
        <taxon>Spermatophyta</taxon>
        <taxon>Magnoliopsida</taxon>
        <taxon>Ranunculales</taxon>
        <taxon>Ranunculaceae</taxon>
        <taxon>Thalictroideae</taxon>
        <taxon>Thalictrum</taxon>
    </lineage>
</organism>
<evidence type="ECO:0000313" key="3">
    <source>
        <dbReference type="EMBL" id="KAF5193654.1"/>
    </source>
</evidence>
<sequence length="375" mass="42504">MANGKEVVQRCDKNDEYDELEYEMIEKWKIPAFPEIIQLKMSTNTPVEWKNCAIGRFFAPRHVENSSIQKELRNSWKAVKRVQVEVLDTGYFKIKFECERDLRFVLKNGPWQVEGYVFSTKVWKPNTQLEEYPFCWVPMWIQIFGLPLERKEPVDLYDIAAAFGRDTIEVDSVGGKDKSGSFARIHVLFHIKRPLIKAAAVKIGDKMIRIRFKYERLPLFCYFCGVIGHNFKICPDYLNHSLVIQSEGHTPVKEILRFSGDLRAKEVKMGTGIIQKCSFNLDPEVAAIEGMELVNHLVGGKNVVSSPVTGEVLVADSGIQGDAVTAMEKNQISSGKDGVMDNNKENESNMCNEIEGNKLVVGGPVPIFREKYGSG</sequence>
<feature type="domain" description="Zinc knuckle CX2CX4HX4C" evidence="2">
    <location>
        <begin position="192"/>
        <end position="235"/>
    </location>
</feature>
<dbReference type="EMBL" id="JABWDY010019781">
    <property type="protein sequence ID" value="KAF5193654.1"/>
    <property type="molecule type" value="Genomic_DNA"/>
</dbReference>
<dbReference type="Proteomes" id="UP000554482">
    <property type="component" value="Unassembled WGS sequence"/>
</dbReference>
<dbReference type="PANTHER" id="PTHR31286">
    <property type="entry name" value="GLYCINE-RICH CELL WALL STRUCTURAL PROTEIN 1.8-LIKE"/>
    <property type="match status" value="1"/>
</dbReference>
<protein>
    <submittedName>
        <fullName evidence="3">Zinc ion binding / nucleic acid binding protein</fullName>
    </submittedName>
</protein>
<reference evidence="3 4" key="1">
    <citation type="submission" date="2020-06" db="EMBL/GenBank/DDBJ databases">
        <title>Transcriptomic and genomic resources for Thalictrum thalictroides and T. hernandezii: Facilitating candidate gene discovery in an emerging model plant lineage.</title>
        <authorList>
            <person name="Arias T."/>
            <person name="Riano-Pachon D.M."/>
            <person name="Di Stilio V.S."/>
        </authorList>
    </citation>
    <scope>NUCLEOTIDE SEQUENCE [LARGE SCALE GENOMIC DNA]</scope>
    <source>
        <strain evidence="4">cv. WT478/WT964</strain>
        <tissue evidence="3">Leaves</tissue>
    </source>
</reference>
<gene>
    <name evidence="3" type="ORF">FRX31_016760</name>
</gene>
<dbReference type="PANTHER" id="PTHR31286:SF167">
    <property type="entry name" value="OS09G0268800 PROTEIN"/>
    <property type="match status" value="1"/>
</dbReference>
<keyword evidence="4" id="KW-1185">Reference proteome</keyword>
<proteinExistence type="predicted"/>
<dbReference type="InterPro" id="IPR025836">
    <property type="entry name" value="Zn_knuckle_CX2CX4HX4C"/>
</dbReference>